<reference evidence="1 2" key="1">
    <citation type="submission" date="2024-02" db="EMBL/GenBank/DDBJ databases">
        <authorList>
            <person name="Chen Y."/>
            <person name="Shah S."/>
            <person name="Dougan E. K."/>
            <person name="Thang M."/>
            <person name="Chan C."/>
        </authorList>
    </citation>
    <scope>NUCLEOTIDE SEQUENCE [LARGE SCALE GENOMIC DNA]</scope>
</reference>
<accession>A0ABP0PI32</accession>
<gene>
    <name evidence="1" type="ORF">SCF082_LOCUS36567</name>
</gene>
<evidence type="ECO:0000313" key="2">
    <source>
        <dbReference type="Proteomes" id="UP001642464"/>
    </source>
</evidence>
<keyword evidence="2" id="KW-1185">Reference proteome</keyword>
<proteinExistence type="predicted"/>
<dbReference type="EMBL" id="CAXAMM010036224">
    <property type="protein sequence ID" value="CAK9075494.1"/>
    <property type="molecule type" value="Genomic_DNA"/>
</dbReference>
<dbReference type="Proteomes" id="UP001642464">
    <property type="component" value="Unassembled WGS sequence"/>
</dbReference>
<sequence>MPTELYGEGDWLQPQDPLGRWRVLQRFWPRRLRESAGRCRAGVLSGLSGAEHCTPSIVQVGQELRKTHPQLASESGFATKPRALQQNDIEPCLSPGLDEEQRSSFIERMRAAVKEAISEARKRSWHILEHDARPCQHHCHEQVLKHTVETLWDSGILSLGNSDALALTALQGAVSSCLTNLPEQVAAELAGEALVRFQHPRGTGAAQPAVSPAVSVAPVPPVPVPPVPPAVEETPGLYGDCTRQRRCSGKDVRCYAQNQFFAQCLRHCPEHWDCSDAAPIHS</sequence>
<protein>
    <submittedName>
        <fullName evidence="1">Uncharacterized protein</fullName>
    </submittedName>
</protein>
<comment type="caution">
    <text evidence="1">The sequence shown here is derived from an EMBL/GenBank/DDBJ whole genome shotgun (WGS) entry which is preliminary data.</text>
</comment>
<evidence type="ECO:0000313" key="1">
    <source>
        <dbReference type="EMBL" id="CAK9075494.1"/>
    </source>
</evidence>
<name>A0ABP0PI32_9DINO</name>
<organism evidence="1 2">
    <name type="scientific">Durusdinium trenchii</name>
    <dbReference type="NCBI Taxonomy" id="1381693"/>
    <lineage>
        <taxon>Eukaryota</taxon>
        <taxon>Sar</taxon>
        <taxon>Alveolata</taxon>
        <taxon>Dinophyceae</taxon>
        <taxon>Suessiales</taxon>
        <taxon>Symbiodiniaceae</taxon>
        <taxon>Durusdinium</taxon>
    </lineage>
</organism>